<evidence type="ECO:0000256" key="1">
    <source>
        <dbReference type="SAM" id="MobiDB-lite"/>
    </source>
</evidence>
<proteinExistence type="predicted"/>
<name>A0A6A5ZVT4_9PLEO</name>
<organism evidence="2 3">
    <name type="scientific">Dothidotthia symphoricarpi CBS 119687</name>
    <dbReference type="NCBI Taxonomy" id="1392245"/>
    <lineage>
        <taxon>Eukaryota</taxon>
        <taxon>Fungi</taxon>
        <taxon>Dikarya</taxon>
        <taxon>Ascomycota</taxon>
        <taxon>Pezizomycotina</taxon>
        <taxon>Dothideomycetes</taxon>
        <taxon>Pleosporomycetidae</taxon>
        <taxon>Pleosporales</taxon>
        <taxon>Dothidotthiaceae</taxon>
        <taxon>Dothidotthia</taxon>
    </lineage>
</organism>
<dbReference type="RefSeq" id="XP_033518033.1">
    <property type="nucleotide sequence ID" value="XM_033672113.1"/>
</dbReference>
<dbReference type="EMBL" id="ML977524">
    <property type="protein sequence ID" value="KAF2123639.1"/>
    <property type="molecule type" value="Genomic_DNA"/>
</dbReference>
<dbReference type="Proteomes" id="UP000799771">
    <property type="component" value="Unassembled WGS sequence"/>
</dbReference>
<accession>A0A6A5ZVT4</accession>
<reference evidence="2" key="1">
    <citation type="journal article" date="2020" name="Stud. Mycol.">
        <title>101 Dothideomycetes genomes: a test case for predicting lifestyles and emergence of pathogens.</title>
        <authorList>
            <person name="Haridas S."/>
            <person name="Albert R."/>
            <person name="Binder M."/>
            <person name="Bloem J."/>
            <person name="Labutti K."/>
            <person name="Salamov A."/>
            <person name="Andreopoulos B."/>
            <person name="Baker S."/>
            <person name="Barry K."/>
            <person name="Bills G."/>
            <person name="Bluhm B."/>
            <person name="Cannon C."/>
            <person name="Castanera R."/>
            <person name="Culley D."/>
            <person name="Daum C."/>
            <person name="Ezra D."/>
            <person name="Gonzalez J."/>
            <person name="Henrissat B."/>
            <person name="Kuo A."/>
            <person name="Liang C."/>
            <person name="Lipzen A."/>
            <person name="Lutzoni F."/>
            <person name="Magnuson J."/>
            <person name="Mondo S."/>
            <person name="Nolan M."/>
            <person name="Ohm R."/>
            <person name="Pangilinan J."/>
            <person name="Park H.-J."/>
            <person name="Ramirez L."/>
            <person name="Alfaro M."/>
            <person name="Sun H."/>
            <person name="Tritt A."/>
            <person name="Yoshinaga Y."/>
            <person name="Zwiers L.-H."/>
            <person name="Turgeon B."/>
            <person name="Goodwin S."/>
            <person name="Spatafora J."/>
            <person name="Crous P."/>
            <person name="Grigoriev I."/>
        </authorList>
    </citation>
    <scope>NUCLEOTIDE SEQUENCE</scope>
    <source>
        <strain evidence="2">CBS 119687</strain>
    </source>
</reference>
<dbReference type="GeneID" id="54412545"/>
<keyword evidence="3" id="KW-1185">Reference proteome</keyword>
<dbReference type="AlphaFoldDB" id="A0A6A5ZVT4"/>
<sequence>MAQWKSRTTTTRGVDTSFQDQGSLYQFNAHIVARPALAAPAPGKVTFLTGSQFPAQAREIEYLFMGHGHIVEYRTLEQVSAAGIDILALLDLDQPFLNDAMIEGFESFVEIVHKLGFSSFLRVAIGQSSRHQARAMRSPSAWPEPPASNWAPPQGRWVETFRFVGKAALAERTHEVPAQTRAERRPDQHSKIPLDYPSARGWLGPRTRR</sequence>
<evidence type="ECO:0000313" key="3">
    <source>
        <dbReference type="Proteomes" id="UP000799771"/>
    </source>
</evidence>
<evidence type="ECO:0000313" key="2">
    <source>
        <dbReference type="EMBL" id="KAF2123639.1"/>
    </source>
</evidence>
<protein>
    <submittedName>
        <fullName evidence="2">Uncharacterized protein</fullName>
    </submittedName>
</protein>
<feature type="region of interest" description="Disordered" evidence="1">
    <location>
        <begin position="172"/>
        <end position="209"/>
    </location>
</feature>
<feature type="compositionally biased region" description="Basic and acidic residues" evidence="1">
    <location>
        <begin position="172"/>
        <end position="192"/>
    </location>
</feature>
<gene>
    <name evidence="2" type="ORF">P153DRAFT_412673</name>
</gene>